<dbReference type="PANTHER" id="PTHR42881">
    <property type="entry name" value="PROLYL ENDOPEPTIDASE"/>
    <property type="match status" value="1"/>
</dbReference>
<dbReference type="Gene3D" id="2.130.10.120">
    <property type="entry name" value="Prolyl oligopeptidase, N-terminal domain"/>
    <property type="match status" value="1"/>
</dbReference>
<keyword evidence="5" id="KW-0378">Hydrolase</keyword>
<dbReference type="Pfam" id="PF00326">
    <property type="entry name" value="Peptidase_S9"/>
    <property type="match status" value="1"/>
</dbReference>
<evidence type="ECO:0000256" key="7">
    <source>
        <dbReference type="SAM" id="SignalP"/>
    </source>
</evidence>
<organism evidence="10 11">
    <name type="scientific">Pelomonas cellulosilytica</name>
    <dbReference type="NCBI Taxonomy" id="2906762"/>
    <lineage>
        <taxon>Bacteria</taxon>
        <taxon>Pseudomonadati</taxon>
        <taxon>Pseudomonadota</taxon>
        <taxon>Betaproteobacteria</taxon>
        <taxon>Burkholderiales</taxon>
        <taxon>Sphaerotilaceae</taxon>
        <taxon>Roseateles</taxon>
    </lineage>
</organism>
<comment type="caution">
    <text evidence="10">The sequence shown here is derived from an EMBL/GenBank/DDBJ whole genome shotgun (WGS) entry which is preliminary data.</text>
</comment>
<dbReference type="SUPFAM" id="SSF50993">
    <property type="entry name" value="Peptidase/esterase 'gauge' domain"/>
    <property type="match status" value="1"/>
</dbReference>
<evidence type="ECO:0000313" key="10">
    <source>
        <dbReference type="EMBL" id="MCE4553428.1"/>
    </source>
</evidence>
<evidence type="ECO:0000256" key="2">
    <source>
        <dbReference type="ARBA" id="ARBA00005228"/>
    </source>
</evidence>
<dbReference type="EC" id="3.4.21.26" evidence="3"/>
<evidence type="ECO:0000256" key="6">
    <source>
        <dbReference type="ARBA" id="ARBA00022825"/>
    </source>
</evidence>
<dbReference type="InterPro" id="IPR001375">
    <property type="entry name" value="Peptidase_S9_cat"/>
</dbReference>
<dbReference type="Proteomes" id="UP001200741">
    <property type="component" value="Unassembled WGS sequence"/>
</dbReference>
<accession>A0ABS8XQJ8</accession>
<dbReference type="Gene3D" id="3.40.50.1820">
    <property type="entry name" value="alpha/beta hydrolase"/>
    <property type="match status" value="1"/>
</dbReference>
<evidence type="ECO:0000259" key="9">
    <source>
        <dbReference type="Pfam" id="PF02897"/>
    </source>
</evidence>
<keyword evidence="6" id="KW-0720">Serine protease</keyword>
<evidence type="ECO:0000313" key="11">
    <source>
        <dbReference type="Proteomes" id="UP001200741"/>
    </source>
</evidence>
<feature type="domain" description="Peptidase S9A N-terminal" evidence="9">
    <location>
        <begin position="33"/>
        <end position="435"/>
    </location>
</feature>
<comment type="similarity">
    <text evidence="2">Belongs to the peptidase S9A family.</text>
</comment>
<dbReference type="SUPFAM" id="SSF53474">
    <property type="entry name" value="alpha/beta-Hydrolases"/>
    <property type="match status" value="1"/>
</dbReference>
<evidence type="ECO:0000256" key="3">
    <source>
        <dbReference type="ARBA" id="ARBA00011897"/>
    </source>
</evidence>
<reference evidence="10 11" key="1">
    <citation type="submission" date="2021-12" db="EMBL/GenBank/DDBJ databases">
        <title>Genome seq of P8.</title>
        <authorList>
            <person name="Seo T."/>
        </authorList>
    </citation>
    <scope>NUCLEOTIDE SEQUENCE [LARGE SCALE GENOMIC DNA]</scope>
    <source>
        <strain evidence="10 11">P8</strain>
    </source>
</reference>
<dbReference type="PANTHER" id="PTHR42881:SF2">
    <property type="entry name" value="PROLYL ENDOPEPTIDASE"/>
    <property type="match status" value="1"/>
</dbReference>
<dbReference type="InterPro" id="IPR029058">
    <property type="entry name" value="AB_hydrolase_fold"/>
</dbReference>
<dbReference type="RefSeq" id="WP_233370128.1">
    <property type="nucleotide sequence ID" value="NZ_JAJTWU010000001.1"/>
</dbReference>
<dbReference type="PRINTS" id="PR00862">
    <property type="entry name" value="PROLIGOPTASE"/>
</dbReference>
<dbReference type="InterPro" id="IPR002471">
    <property type="entry name" value="Pept_S9_AS"/>
</dbReference>
<dbReference type="PROSITE" id="PS00708">
    <property type="entry name" value="PRO_ENDOPEP_SER"/>
    <property type="match status" value="1"/>
</dbReference>
<dbReference type="EMBL" id="JAJTWU010000001">
    <property type="protein sequence ID" value="MCE4553428.1"/>
    <property type="molecule type" value="Genomic_DNA"/>
</dbReference>
<feature type="signal peptide" evidence="7">
    <location>
        <begin position="1"/>
        <end position="25"/>
    </location>
</feature>
<keyword evidence="7" id="KW-0732">Signal</keyword>
<evidence type="ECO:0000256" key="1">
    <source>
        <dbReference type="ARBA" id="ARBA00001070"/>
    </source>
</evidence>
<proteinExistence type="inferred from homology"/>
<feature type="chain" id="PRO_5046427085" description="prolyl oligopeptidase" evidence="7">
    <location>
        <begin position="26"/>
        <end position="723"/>
    </location>
</feature>
<gene>
    <name evidence="10" type="ORF">LXT13_03075</name>
</gene>
<name>A0ABS8XQJ8_9BURK</name>
<keyword evidence="4" id="KW-0645">Protease</keyword>
<feature type="domain" description="Peptidase S9 prolyl oligopeptidase catalytic" evidence="8">
    <location>
        <begin position="508"/>
        <end position="718"/>
    </location>
</feature>
<dbReference type="InterPro" id="IPR051167">
    <property type="entry name" value="Prolyl_oligopep/macrocyclase"/>
</dbReference>
<keyword evidence="11" id="KW-1185">Reference proteome</keyword>
<protein>
    <recommendedName>
        <fullName evidence="3">prolyl oligopeptidase</fullName>
        <ecNumber evidence="3">3.4.21.26</ecNumber>
    </recommendedName>
</protein>
<sequence length="723" mass="77808">MKPTRFTPSRWLVASLVVSVASAFAAPPPAPSHPVTDTLHGVQVADPYRNLENVKSAETQDWLKAQGAYAEEQLARIQGREAMTKRITELARATGDVVGALTRLPGDQLFYLKRKAGENQLKLIARQGLAGTERVLVDPEAMAKATGVPHAINYFVPSWDGRYVAYGISAGGSEDASLFIMEVATGRQVGEAIPRVHEALLSWTPDSQAFTYNQVRELPAGTPDTETFLDTTVFLLKVGDKPANAKALFGPLVNPELKLDRLDVARVFFSPGSRYMVARTTDTTVPEGKIFVAPVASLGAKRIAWTRISGASDKITDAQLRGSTLYLRTYAGAPRGRVIGLDLAHPDLARARTVIAEPATAVLESFSLGKDVIYTEQRQGFNLRTLRHQGNNATDVAPDVAGSTFPADDPARAYSDLIVGTSSWTEPPRILHLPLKGKPVDTGLRQGALPPGVPEVEVSEVMVPSHDGVKVPLAILHRKGLKLDSSNPALLIGYGAYGHSIEARYDPRNFAWFEQGGVLALANVRGSGVFGDPWHRAGFKATKPNTWKDGLAAARYLVDKGYTTPKTLGIWGTSAGGIFVGRSVTTAPDLFAAAIFDVGVMDAVRAEESANGITNISEFGSYKLAEDFPALLEMSTYHQIKDGTAYPAVMFIHGMNDPRVDVWHSAKAAARLQAATTSGKPILMRLDGQAGHGVGSTASQGYSKLADIYSFLLWQFGKVPQTP</sequence>
<dbReference type="InterPro" id="IPR002470">
    <property type="entry name" value="Peptidase_S9A"/>
</dbReference>
<comment type="catalytic activity">
    <reaction evidence="1">
        <text>Hydrolysis of Pro-|-Xaa &gt;&gt; Ala-|-Xaa in oligopeptides.</text>
        <dbReference type="EC" id="3.4.21.26"/>
    </reaction>
</comment>
<evidence type="ECO:0000256" key="5">
    <source>
        <dbReference type="ARBA" id="ARBA00022801"/>
    </source>
</evidence>
<evidence type="ECO:0000259" key="8">
    <source>
        <dbReference type="Pfam" id="PF00326"/>
    </source>
</evidence>
<dbReference type="InterPro" id="IPR023302">
    <property type="entry name" value="Pept_S9A_N"/>
</dbReference>
<dbReference type="Pfam" id="PF02897">
    <property type="entry name" value="Peptidase_S9_N"/>
    <property type="match status" value="1"/>
</dbReference>
<evidence type="ECO:0000256" key="4">
    <source>
        <dbReference type="ARBA" id="ARBA00022670"/>
    </source>
</evidence>